<dbReference type="AlphaFoldDB" id="A0A381P3J2"/>
<comment type="cofactor">
    <cofactor evidence="1">
        <name>pyrroloquinoline quinone</name>
        <dbReference type="ChEBI" id="CHEBI:58442"/>
    </cofactor>
</comment>
<name>A0A381P3J2_9ZZZZ</name>
<dbReference type="InterPro" id="IPR011047">
    <property type="entry name" value="Quinoprotein_ADH-like_sf"/>
</dbReference>
<comment type="similarity">
    <text evidence="2">Belongs to the bacterial PQQ dehydrogenase family.</text>
</comment>
<feature type="non-terminal residue" evidence="5">
    <location>
        <position position="149"/>
    </location>
</feature>
<dbReference type="InterPro" id="IPR002372">
    <property type="entry name" value="PQQ_rpt_dom"/>
</dbReference>
<evidence type="ECO:0000256" key="3">
    <source>
        <dbReference type="ARBA" id="ARBA00023002"/>
    </source>
</evidence>
<feature type="domain" description="Pyrrolo-quinoline quinone repeat" evidence="4">
    <location>
        <begin position="51"/>
        <end position="146"/>
    </location>
</feature>
<dbReference type="PANTHER" id="PTHR32303">
    <property type="entry name" value="QUINOPROTEIN ALCOHOL DEHYDROGENASE (CYTOCHROME C)"/>
    <property type="match status" value="1"/>
</dbReference>
<proteinExistence type="inferred from homology"/>
<organism evidence="5">
    <name type="scientific">marine metagenome</name>
    <dbReference type="NCBI Taxonomy" id="408172"/>
    <lineage>
        <taxon>unclassified sequences</taxon>
        <taxon>metagenomes</taxon>
        <taxon>ecological metagenomes</taxon>
    </lineage>
</organism>
<dbReference type="GO" id="GO:0016491">
    <property type="term" value="F:oxidoreductase activity"/>
    <property type="evidence" value="ECO:0007669"/>
    <property type="project" value="UniProtKB-KW"/>
</dbReference>
<protein>
    <recommendedName>
        <fullName evidence="4">Pyrrolo-quinoline quinone repeat domain-containing protein</fullName>
    </recommendedName>
</protein>
<dbReference type="InterPro" id="IPR018391">
    <property type="entry name" value="PQQ_b-propeller_rpt"/>
</dbReference>
<dbReference type="SUPFAM" id="SSF50998">
    <property type="entry name" value="Quinoprotein alcohol dehydrogenase-like"/>
    <property type="match status" value="1"/>
</dbReference>
<dbReference type="Pfam" id="PF01011">
    <property type="entry name" value="PQQ"/>
    <property type="match status" value="1"/>
</dbReference>
<evidence type="ECO:0000313" key="5">
    <source>
        <dbReference type="EMBL" id="SUZ61506.1"/>
    </source>
</evidence>
<dbReference type="SMART" id="SM00564">
    <property type="entry name" value="PQQ"/>
    <property type="match status" value="1"/>
</dbReference>
<dbReference type="EMBL" id="UINC01000809">
    <property type="protein sequence ID" value="SUZ61506.1"/>
    <property type="molecule type" value="Genomic_DNA"/>
</dbReference>
<gene>
    <name evidence="5" type="ORF">METZ01_LOCUS14360</name>
</gene>
<evidence type="ECO:0000256" key="2">
    <source>
        <dbReference type="ARBA" id="ARBA00008156"/>
    </source>
</evidence>
<sequence length="149" mass="16763">VPIALSVFLLVVAAGRAYEAQQTDGSNGPVPAFTPVSYERLLHSDDEPENWLMYSGQYSSQRFSYLDQVTVANANRLRVKWVYQLQDLDRAETTPLVVDGIMYVTESPSTVIALDARTGRVFWRYEHELPEDLNYCCGRNNRGVAVIGT</sequence>
<keyword evidence="3" id="KW-0560">Oxidoreductase</keyword>
<reference evidence="5" key="1">
    <citation type="submission" date="2018-05" db="EMBL/GenBank/DDBJ databases">
        <authorList>
            <person name="Lanie J.A."/>
            <person name="Ng W.-L."/>
            <person name="Kazmierczak K.M."/>
            <person name="Andrzejewski T.M."/>
            <person name="Davidsen T.M."/>
            <person name="Wayne K.J."/>
            <person name="Tettelin H."/>
            <person name="Glass J.I."/>
            <person name="Rusch D."/>
            <person name="Podicherti R."/>
            <person name="Tsui H.-C.T."/>
            <person name="Winkler M.E."/>
        </authorList>
    </citation>
    <scope>NUCLEOTIDE SEQUENCE</scope>
</reference>
<dbReference type="Gene3D" id="2.140.10.10">
    <property type="entry name" value="Quinoprotein alcohol dehydrogenase-like superfamily"/>
    <property type="match status" value="1"/>
</dbReference>
<feature type="non-terminal residue" evidence="5">
    <location>
        <position position="1"/>
    </location>
</feature>
<accession>A0A381P3J2</accession>
<evidence type="ECO:0000256" key="1">
    <source>
        <dbReference type="ARBA" id="ARBA00001931"/>
    </source>
</evidence>
<evidence type="ECO:0000259" key="4">
    <source>
        <dbReference type="Pfam" id="PF01011"/>
    </source>
</evidence>